<evidence type="ECO:0000313" key="8">
    <source>
        <dbReference type="EMBL" id="KAG0647535.1"/>
    </source>
</evidence>
<dbReference type="GO" id="GO:0005829">
    <property type="term" value="C:cytosol"/>
    <property type="evidence" value="ECO:0007669"/>
    <property type="project" value="TreeGrafter"/>
</dbReference>
<evidence type="ECO:0000256" key="5">
    <source>
        <dbReference type="ARBA" id="ARBA00023002"/>
    </source>
</evidence>
<evidence type="ECO:0000259" key="7">
    <source>
        <dbReference type="PROSITE" id="PS51384"/>
    </source>
</evidence>
<keyword evidence="4" id="KW-0274">FAD</keyword>
<dbReference type="InterPro" id="IPR017927">
    <property type="entry name" value="FAD-bd_FR_type"/>
</dbReference>
<dbReference type="EMBL" id="VNKQ01000012">
    <property type="protein sequence ID" value="KAG0647535.1"/>
    <property type="molecule type" value="Genomic_DNA"/>
</dbReference>
<dbReference type="Pfam" id="PF00667">
    <property type="entry name" value="FAD_binding_1"/>
    <property type="match status" value="1"/>
</dbReference>
<reference evidence="8" key="1">
    <citation type="submission" date="2019-07" db="EMBL/GenBank/DDBJ databases">
        <title>Hyphodiscus hymeniophilus genome sequencing and assembly.</title>
        <authorList>
            <person name="Kramer G."/>
            <person name="Nodwell J."/>
        </authorList>
    </citation>
    <scope>NUCLEOTIDE SEQUENCE</scope>
    <source>
        <strain evidence="8">ATCC 34498</strain>
    </source>
</reference>
<dbReference type="InterPro" id="IPR023173">
    <property type="entry name" value="NADPH_Cyt_P450_Rdtase_alpha"/>
</dbReference>
<comment type="cofactor">
    <cofactor evidence="1">
        <name>FAD</name>
        <dbReference type="ChEBI" id="CHEBI:57692"/>
    </cofactor>
</comment>
<dbReference type="PANTHER" id="PTHR19384">
    <property type="entry name" value="NITRIC OXIDE SYNTHASE-RELATED"/>
    <property type="match status" value="1"/>
</dbReference>
<comment type="caution">
    <text evidence="8">The sequence shown here is derived from an EMBL/GenBank/DDBJ whole genome shotgun (WGS) entry which is preliminary data.</text>
</comment>
<evidence type="ECO:0000313" key="9">
    <source>
        <dbReference type="Proteomes" id="UP000785200"/>
    </source>
</evidence>
<dbReference type="GO" id="GO:0050667">
    <property type="term" value="P:homocysteine metabolic process"/>
    <property type="evidence" value="ECO:0007669"/>
    <property type="project" value="TreeGrafter"/>
</dbReference>
<protein>
    <submittedName>
        <fullName evidence="8">FAD-binding</fullName>
    </submittedName>
</protein>
<dbReference type="InterPro" id="IPR039261">
    <property type="entry name" value="FNR_nucleotide-bd"/>
</dbReference>
<gene>
    <name evidence="8" type="ORF">D0Z07_6548</name>
</gene>
<feature type="compositionally biased region" description="Polar residues" evidence="6">
    <location>
        <begin position="140"/>
        <end position="156"/>
    </location>
</feature>
<dbReference type="InterPro" id="IPR003097">
    <property type="entry name" value="CysJ-like_FAD-binding"/>
</dbReference>
<feature type="domain" description="FAD-binding FR-type" evidence="7">
    <location>
        <begin position="187"/>
        <end position="442"/>
    </location>
</feature>
<dbReference type="FunFam" id="3.40.50.80:FF:000027">
    <property type="entry name" value="FAD binding domain protein"/>
    <property type="match status" value="1"/>
</dbReference>
<proteinExistence type="inferred from homology"/>
<dbReference type="InterPro" id="IPR017938">
    <property type="entry name" value="Riboflavin_synthase-like_b-brl"/>
</dbReference>
<dbReference type="InterPro" id="IPR001709">
    <property type="entry name" value="Flavoprot_Pyr_Nucl_cyt_Rdtase"/>
</dbReference>
<dbReference type="GO" id="GO:0009086">
    <property type="term" value="P:methionine biosynthetic process"/>
    <property type="evidence" value="ECO:0007669"/>
    <property type="project" value="TreeGrafter"/>
</dbReference>
<dbReference type="OrthoDB" id="1856718at2759"/>
<dbReference type="Gene3D" id="3.40.50.80">
    <property type="entry name" value="Nucleotide-binding domain of ferredoxin-NADP reductase (FNR) module"/>
    <property type="match status" value="1"/>
</dbReference>
<feature type="compositionally biased region" description="Low complexity" evidence="6">
    <location>
        <begin position="129"/>
        <end position="139"/>
    </location>
</feature>
<dbReference type="Gene3D" id="1.20.990.10">
    <property type="entry name" value="NADPH-cytochrome p450 Reductase, Chain A, domain 3"/>
    <property type="match status" value="1"/>
</dbReference>
<dbReference type="FunFam" id="1.20.990.10:FF:000007">
    <property type="entry name" value="Methionine synthase reductase"/>
    <property type="match status" value="1"/>
</dbReference>
<evidence type="ECO:0000256" key="1">
    <source>
        <dbReference type="ARBA" id="ARBA00001974"/>
    </source>
</evidence>
<feature type="region of interest" description="Disordered" evidence="6">
    <location>
        <begin position="1"/>
        <end position="46"/>
    </location>
</feature>
<dbReference type="PANTHER" id="PTHR19384:SF84">
    <property type="entry name" value="METHIONINE SYNTHASE REDUCTASE"/>
    <property type="match status" value="1"/>
</dbReference>
<evidence type="ECO:0000256" key="6">
    <source>
        <dbReference type="SAM" id="MobiDB-lite"/>
    </source>
</evidence>
<dbReference type="Proteomes" id="UP000785200">
    <property type="component" value="Unassembled WGS sequence"/>
</dbReference>
<dbReference type="InterPro" id="IPR001433">
    <property type="entry name" value="OxRdtase_FAD/NAD-bd"/>
</dbReference>
<dbReference type="GO" id="GO:0030586">
    <property type="term" value="F:[methionine synthase] reductase (NADPH) activity"/>
    <property type="evidence" value="ECO:0007669"/>
    <property type="project" value="TreeGrafter"/>
</dbReference>
<dbReference type="Gene3D" id="2.40.30.10">
    <property type="entry name" value="Translation factors"/>
    <property type="match status" value="1"/>
</dbReference>
<accession>A0A9P7AVS0</accession>
<keyword evidence="3" id="KW-0285">Flavoprotein</keyword>
<keyword evidence="9" id="KW-1185">Reference proteome</keyword>
<dbReference type="PRINTS" id="PR00371">
    <property type="entry name" value="FPNCR"/>
</dbReference>
<dbReference type="GO" id="GO:0050660">
    <property type="term" value="F:flavin adenine dinucleotide binding"/>
    <property type="evidence" value="ECO:0007669"/>
    <property type="project" value="TreeGrafter"/>
</dbReference>
<dbReference type="SUPFAM" id="SSF52343">
    <property type="entry name" value="Ferredoxin reductase-like, C-terminal NADP-linked domain"/>
    <property type="match status" value="1"/>
</dbReference>
<dbReference type="PROSITE" id="PS51384">
    <property type="entry name" value="FAD_FR"/>
    <property type="match status" value="1"/>
</dbReference>
<dbReference type="GO" id="GO:0010181">
    <property type="term" value="F:FMN binding"/>
    <property type="evidence" value="ECO:0007669"/>
    <property type="project" value="TreeGrafter"/>
</dbReference>
<dbReference type="SUPFAM" id="SSF63380">
    <property type="entry name" value="Riboflavin synthase domain-like"/>
    <property type="match status" value="1"/>
</dbReference>
<comment type="similarity">
    <text evidence="2">Belongs to the flavoprotein pyridine nucleotide cytochrome reductase family.</text>
</comment>
<feature type="compositionally biased region" description="Low complexity" evidence="6">
    <location>
        <begin position="9"/>
        <end position="32"/>
    </location>
</feature>
<evidence type="ECO:0000256" key="3">
    <source>
        <dbReference type="ARBA" id="ARBA00022630"/>
    </source>
</evidence>
<evidence type="ECO:0000256" key="2">
    <source>
        <dbReference type="ARBA" id="ARBA00006105"/>
    </source>
</evidence>
<dbReference type="AlphaFoldDB" id="A0A9P7AVS0"/>
<name>A0A9P7AVS0_9HELO</name>
<sequence>MSTTSHCIPSEPEPAAESPRSSAPSLSYSSSSDEPEEPPRRRRASTKLISQNAADVRRLIGEPGTKLIEKCCGGGCCMAITKGDGLTFEQVPLPDNDAFRALQLKVGPIPTTLSSLPDLPHSAISLHPAGKAATKTPATESPTDSAISVTTPPNNDSIDFTPQPSNESHEIDTKIHPPDFVQPHPPYNVYSARIFSARELTRPGAEKRTYHFDLDVTDYPEELGVDFKVGGAIGVMAPNEESVVDEVLDLLLIPRFLRDRPVLLKTESGRWPTVWGDDQARELVTTRRDLLTWCGDIQSYPPTKSLLRVLAEYATNPNEKKVLLYLCSAEGQGTFCDFRTGPHITLAQLLHAFPSSKPPLDILLGQLQTLMPRFYSMSNDPHESCVPVDGCSRVIEIAVTVHETPNWTGGQRTGVGSGFFERQARKFIEAEARGEKPNLRVPMFKGLMANPLAREFVSDGPMLLIGAGVGVAPFRGFVQRRLRNANCANKVWVLQGVRDSLLDELYSGEWGVHEDEVKKVVQSRKGSSKGRYVQDEVRAQKDLVWFIINSLDGRVFVCGSSKGMGEGVEEALIDVAVEKGNLGREEASAFWKLKKEAGQYIAETW</sequence>
<organism evidence="8 9">
    <name type="scientific">Hyphodiscus hymeniophilus</name>
    <dbReference type="NCBI Taxonomy" id="353542"/>
    <lineage>
        <taxon>Eukaryota</taxon>
        <taxon>Fungi</taxon>
        <taxon>Dikarya</taxon>
        <taxon>Ascomycota</taxon>
        <taxon>Pezizomycotina</taxon>
        <taxon>Leotiomycetes</taxon>
        <taxon>Helotiales</taxon>
        <taxon>Hyphodiscaceae</taxon>
        <taxon>Hyphodiscus</taxon>
    </lineage>
</organism>
<dbReference type="Pfam" id="PF00175">
    <property type="entry name" value="NAD_binding_1"/>
    <property type="match status" value="1"/>
</dbReference>
<evidence type="ECO:0000256" key="4">
    <source>
        <dbReference type="ARBA" id="ARBA00022827"/>
    </source>
</evidence>
<feature type="region of interest" description="Disordered" evidence="6">
    <location>
        <begin position="129"/>
        <end position="156"/>
    </location>
</feature>
<keyword evidence="5" id="KW-0560">Oxidoreductase</keyword>